<dbReference type="GO" id="GO:0005524">
    <property type="term" value="F:ATP binding"/>
    <property type="evidence" value="ECO:0007669"/>
    <property type="project" value="UniProtKB-KW"/>
</dbReference>
<accession>X1NXF9</accession>
<evidence type="ECO:0000256" key="2">
    <source>
        <dbReference type="ARBA" id="ARBA00022840"/>
    </source>
</evidence>
<keyword evidence="1" id="KW-0547">Nucleotide-binding</keyword>
<dbReference type="PANTHER" id="PTHR19375">
    <property type="entry name" value="HEAT SHOCK PROTEIN 70KDA"/>
    <property type="match status" value="1"/>
</dbReference>
<dbReference type="PRINTS" id="PR00301">
    <property type="entry name" value="HEATSHOCK70"/>
</dbReference>
<evidence type="ECO:0000256" key="1">
    <source>
        <dbReference type="ARBA" id="ARBA00022741"/>
    </source>
</evidence>
<dbReference type="Gene3D" id="2.60.34.10">
    <property type="entry name" value="Substrate Binding Domain Of DNAk, Chain A, domain 1"/>
    <property type="match status" value="1"/>
</dbReference>
<dbReference type="InterPro" id="IPR043129">
    <property type="entry name" value="ATPase_NBD"/>
</dbReference>
<name>X1NXF9_9ZZZZ</name>
<reference evidence="3" key="1">
    <citation type="journal article" date="2014" name="Front. Microbiol.">
        <title>High frequency of phylogenetically diverse reductive dehalogenase-homologous genes in deep subseafloor sedimentary metagenomes.</title>
        <authorList>
            <person name="Kawai M."/>
            <person name="Futagami T."/>
            <person name="Toyoda A."/>
            <person name="Takaki Y."/>
            <person name="Nishi S."/>
            <person name="Hori S."/>
            <person name="Arai W."/>
            <person name="Tsubouchi T."/>
            <person name="Morono Y."/>
            <person name="Uchiyama I."/>
            <person name="Ito T."/>
            <person name="Fujiyama A."/>
            <person name="Inagaki F."/>
            <person name="Takami H."/>
        </authorList>
    </citation>
    <scope>NUCLEOTIDE SEQUENCE</scope>
    <source>
        <strain evidence="3">Expedition CK06-06</strain>
    </source>
</reference>
<dbReference type="Gene3D" id="3.90.640.10">
    <property type="entry name" value="Actin, Chain A, domain 4"/>
    <property type="match status" value="1"/>
</dbReference>
<evidence type="ECO:0000313" key="3">
    <source>
        <dbReference type="EMBL" id="GAI48742.1"/>
    </source>
</evidence>
<dbReference type="GO" id="GO:0140662">
    <property type="term" value="F:ATP-dependent protein folding chaperone"/>
    <property type="evidence" value="ECO:0007669"/>
    <property type="project" value="InterPro"/>
</dbReference>
<comment type="caution">
    <text evidence="3">The sequence shown here is derived from an EMBL/GenBank/DDBJ whole genome shotgun (WGS) entry which is preliminary data.</text>
</comment>
<gene>
    <name evidence="3" type="ORF">S06H3_54149</name>
</gene>
<dbReference type="Pfam" id="PF00012">
    <property type="entry name" value="HSP70"/>
    <property type="match status" value="1"/>
</dbReference>
<feature type="non-terminal residue" evidence="3">
    <location>
        <position position="1"/>
    </location>
</feature>
<sequence>LKVTRIVNEPTAAALAYGIDKSDQEQKIMVFSFGGGTNDTTVMDFGGGVFEVLSTSGDTQTGGADLDKAVMDYVVDEFRSKTGVDLTSDLSAMARVKEASEKAKIELSTILTTDIDLPYVAMKEGQPLNLHLTLNRAKLEQLTRPIVEKIRKPIIQTIKDAKLTPQQLAKIIVFGGQTKMPLVQQFIEDVVGKKPERGLDPMECVALGAAIQGGVLAGEISDIVLLDVTPLSLGVETLGSV</sequence>
<dbReference type="SUPFAM" id="SSF53067">
    <property type="entry name" value="Actin-like ATPase domain"/>
    <property type="match status" value="1"/>
</dbReference>
<dbReference type="InterPro" id="IPR029047">
    <property type="entry name" value="HSP70_peptide-bd_sf"/>
</dbReference>
<organism evidence="3">
    <name type="scientific">marine sediment metagenome</name>
    <dbReference type="NCBI Taxonomy" id="412755"/>
    <lineage>
        <taxon>unclassified sequences</taxon>
        <taxon>metagenomes</taxon>
        <taxon>ecological metagenomes</taxon>
    </lineage>
</organism>
<dbReference type="InterPro" id="IPR013126">
    <property type="entry name" value="Hsp_70_fam"/>
</dbReference>
<evidence type="ECO:0008006" key="4">
    <source>
        <dbReference type="Google" id="ProtNLM"/>
    </source>
</evidence>
<proteinExistence type="predicted"/>
<dbReference type="InterPro" id="IPR018181">
    <property type="entry name" value="Heat_shock_70_CS"/>
</dbReference>
<dbReference type="Gene3D" id="3.30.420.40">
    <property type="match status" value="2"/>
</dbReference>
<dbReference type="AlphaFoldDB" id="X1NXF9"/>
<dbReference type="FunFam" id="3.90.640.10:FF:000003">
    <property type="entry name" value="Molecular chaperone DnaK"/>
    <property type="match status" value="1"/>
</dbReference>
<dbReference type="PROSITE" id="PS01036">
    <property type="entry name" value="HSP70_3"/>
    <property type="match status" value="1"/>
</dbReference>
<keyword evidence="2" id="KW-0067">ATP-binding</keyword>
<dbReference type="EMBL" id="BARV01034603">
    <property type="protein sequence ID" value="GAI48742.1"/>
    <property type="molecule type" value="Genomic_DNA"/>
</dbReference>
<feature type="non-terminal residue" evidence="3">
    <location>
        <position position="241"/>
    </location>
</feature>
<protein>
    <recommendedName>
        <fullName evidence="4">Molecular chaperone DnaK</fullName>
    </recommendedName>
</protein>